<proteinExistence type="predicted"/>
<sequence>MNASPASAAHASFFSYTGADCDPELSLRPHAEHRAGPLWMLAVSSAVLGAAVGRLSARRP</sequence>
<comment type="caution">
    <text evidence="2">The sequence shown here is derived from an EMBL/GenBank/DDBJ whole genome shotgun (WGS) entry which is preliminary data.</text>
</comment>
<feature type="transmembrane region" description="Helical" evidence="1">
    <location>
        <begin position="38"/>
        <end position="57"/>
    </location>
</feature>
<keyword evidence="1" id="KW-1133">Transmembrane helix</keyword>
<dbReference type="EMBL" id="BMEQ01000005">
    <property type="protein sequence ID" value="GGG52561.1"/>
    <property type="molecule type" value="Genomic_DNA"/>
</dbReference>
<dbReference type="AlphaFoldDB" id="A0A917LR26"/>
<reference evidence="2" key="2">
    <citation type="submission" date="2020-09" db="EMBL/GenBank/DDBJ databases">
        <authorList>
            <person name="Sun Q."/>
            <person name="Zhou Y."/>
        </authorList>
    </citation>
    <scope>NUCLEOTIDE SEQUENCE</scope>
    <source>
        <strain evidence="2">CGMCC 1.12187</strain>
    </source>
</reference>
<accession>A0A917LR26</accession>
<evidence type="ECO:0000256" key="1">
    <source>
        <dbReference type="SAM" id="Phobius"/>
    </source>
</evidence>
<dbReference type="RefSeq" id="WP_188535626.1">
    <property type="nucleotide sequence ID" value="NZ_BMEQ01000005.1"/>
</dbReference>
<keyword evidence="3" id="KW-1185">Reference proteome</keyword>
<name>A0A917LR26_9MICC</name>
<evidence type="ECO:0000313" key="3">
    <source>
        <dbReference type="Proteomes" id="UP000638848"/>
    </source>
</evidence>
<gene>
    <name evidence="2" type="ORF">GCM10011374_14170</name>
</gene>
<dbReference type="Proteomes" id="UP000638848">
    <property type="component" value="Unassembled WGS sequence"/>
</dbReference>
<protein>
    <submittedName>
        <fullName evidence="2">Uncharacterized protein</fullName>
    </submittedName>
</protein>
<organism evidence="2 3">
    <name type="scientific">Kocuria dechangensis</name>
    <dbReference type="NCBI Taxonomy" id="1176249"/>
    <lineage>
        <taxon>Bacteria</taxon>
        <taxon>Bacillati</taxon>
        <taxon>Actinomycetota</taxon>
        <taxon>Actinomycetes</taxon>
        <taxon>Micrococcales</taxon>
        <taxon>Micrococcaceae</taxon>
        <taxon>Kocuria</taxon>
    </lineage>
</organism>
<keyword evidence="1" id="KW-0812">Transmembrane</keyword>
<reference evidence="2" key="1">
    <citation type="journal article" date="2014" name="Int. J. Syst. Evol. Microbiol.">
        <title>Complete genome sequence of Corynebacterium casei LMG S-19264T (=DSM 44701T), isolated from a smear-ripened cheese.</title>
        <authorList>
            <consortium name="US DOE Joint Genome Institute (JGI-PGF)"/>
            <person name="Walter F."/>
            <person name="Albersmeier A."/>
            <person name="Kalinowski J."/>
            <person name="Ruckert C."/>
        </authorList>
    </citation>
    <scope>NUCLEOTIDE SEQUENCE</scope>
    <source>
        <strain evidence="2">CGMCC 1.12187</strain>
    </source>
</reference>
<keyword evidence="1" id="KW-0472">Membrane</keyword>
<evidence type="ECO:0000313" key="2">
    <source>
        <dbReference type="EMBL" id="GGG52561.1"/>
    </source>
</evidence>